<evidence type="ECO:0000256" key="4">
    <source>
        <dbReference type="ARBA" id="ARBA00022898"/>
    </source>
</evidence>
<dbReference type="EMBL" id="VDHJ01000005">
    <property type="protein sequence ID" value="TNL98546.1"/>
    <property type="molecule type" value="Genomic_DNA"/>
</dbReference>
<evidence type="ECO:0000313" key="10">
    <source>
        <dbReference type="Proteomes" id="UP000312032"/>
    </source>
</evidence>
<dbReference type="GO" id="GO:0008483">
    <property type="term" value="F:transaminase activity"/>
    <property type="evidence" value="ECO:0007669"/>
    <property type="project" value="UniProtKB-KW"/>
</dbReference>
<evidence type="ECO:0000256" key="3">
    <source>
        <dbReference type="ARBA" id="ARBA00022793"/>
    </source>
</evidence>
<evidence type="ECO:0000256" key="7">
    <source>
        <dbReference type="RuleBase" id="RU000382"/>
    </source>
</evidence>
<sequence length="455" mass="48860">MLEPSPTDEVDDLVLLGRHPNPQRLRKLLHTAVDTALDHLEGAETPSSSARPLLPHTPPTPEEALESFGREWLGQAVWYHHPRYLAHLNCPVSALGVAADIMATIANTAVESFDQAGVAAEAEVNVLRTLGQLVGWNDASGTFTSGGSQSNLQALAIVRQASPRKDILITANTHYSVSRAAALFGLRTHLVPTDAFGRMDPQAARELIATLEDSPAAIIATAGTTDRGSIDDLEALADLAEDHRAHLHVDAAYGGALLCNAETSGALRGIERAASVTLDMHKGFFQPVPCSALVVPDPQTLAAIRINASYLNPAESERPNLADNSLQTTRRFDAAKIFLSLSTYGAEAIGSAFARCMSHAGAIAEAIERHPTLELYETPQLSTVIFRPRGVSSDELEQLKMSLFDAGDAVVATTTVAEERWLKFTILDPYLTLDEVSPVLDRIAALANTKELSYL</sequence>
<dbReference type="Gene3D" id="3.90.1150.10">
    <property type="entry name" value="Aspartate Aminotransferase, domain 1"/>
    <property type="match status" value="1"/>
</dbReference>
<evidence type="ECO:0000256" key="1">
    <source>
        <dbReference type="ARBA" id="ARBA00001933"/>
    </source>
</evidence>
<dbReference type="Pfam" id="PF00282">
    <property type="entry name" value="Pyridoxal_deC"/>
    <property type="match status" value="1"/>
</dbReference>
<accession>A0A5C4U4P1</accession>
<keyword evidence="9" id="KW-0032">Aminotransferase</keyword>
<dbReference type="Gene3D" id="3.90.1150.170">
    <property type="match status" value="1"/>
</dbReference>
<comment type="similarity">
    <text evidence="2 7">Belongs to the group II decarboxylase family.</text>
</comment>
<dbReference type="SUPFAM" id="SSF53383">
    <property type="entry name" value="PLP-dependent transferases"/>
    <property type="match status" value="1"/>
</dbReference>
<comment type="caution">
    <text evidence="9">The sequence shown here is derived from an EMBL/GenBank/DDBJ whole genome shotgun (WGS) entry which is preliminary data.</text>
</comment>
<dbReference type="Proteomes" id="UP000312032">
    <property type="component" value="Unassembled WGS sequence"/>
</dbReference>
<keyword evidence="3" id="KW-0210">Decarboxylase</keyword>
<dbReference type="Gene3D" id="3.40.640.10">
    <property type="entry name" value="Type I PLP-dependent aspartate aminotransferase-like (Major domain)"/>
    <property type="match status" value="1"/>
</dbReference>
<keyword evidence="9" id="KW-0808">Transferase</keyword>
<dbReference type="InterPro" id="IPR015421">
    <property type="entry name" value="PyrdxlP-dep_Trfase_major"/>
</dbReference>
<organism evidence="9 10">
    <name type="scientific">Corynebacterium tapiri</name>
    <dbReference type="NCBI Taxonomy" id="1448266"/>
    <lineage>
        <taxon>Bacteria</taxon>
        <taxon>Bacillati</taxon>
        <taxon>Actinomycetota</taxon>
        <taxon>Actinomycetes</taxon>
        <taxon>Mycobacteriales</taxon>
        <taxon>Corynebacteriaceae</taxon>
        <taxon>Corynebacterium</taxon>
    </lineage>
</organism>
<reference evidence="9 10" key="1">
    <citation type="submission" date="2019-06" db="EMBL/GenBank/DDBJ databases">
        <authorList>
            <person name="Li J."/>
        </authorList>
    </citation>
    <scope>NUCLEOTIDE SEQUENCE [LARGE SCALE GENOMIC DNA]</scope>
    <source>
        <strain evidence="9 10">LMG 28165</strain>
    </source>
</reference>
<keyword evidence="5 7" id="KW-0456">Lyase</keyword>
<dbReference type="GO" id="GO:0019752">
    <property type="term" value="P:carboxylic acid metabolic process"/>
    <property type="evidence" value="ECO:0007669"/>
    <property type="project" value="InterPro"/>
</dbReference>
<dbReference type="RefSeq" id="WP_139465391.1">
    <property type="nucleotide sequence ID" value="NZ_VDHJ01000005.1"/>
</dbReference>
<gene>
    <name evidence="9" type="ORF">FHE74_04930</name>
</gene>
<dbReference type="InterPro" id="IPR015424">
    <property type="entry name" value="PyrdxlP-dep_Trfase"/>
</dbReference>
<dbReference type="PANTHER" id="PTHR45677">
    <property type="entry name" value="GLUTAMATE DECARBOXYLASE-RELATED"/>
    <property type="match status" value="1"/>
</dbReference>
<dbReference type="AlphaFoldDB" id="A0A5C4U4P1"/>
<evidence type="ECO:0000256" key="6">
    <source>
        <dbReference type="PIRSR" id="PIRSR602129-50"/>
    </source>
</evidence>
<feature type="region of interest" description="Disordered" evidence="8">
    <location>
        <begin position="42"/>
        <end position="63"/>
    </location>
</feature>
<dbReference type="PANTHER" id="PTHR45677:SF8">
    <property type="entry name" value="CYSTEINE SULFINIC ACID DECARBOXYLASE"/>
    <property type="match status" value="1"/>
</dbReference>
<dbReference type="InterPro" id="IPR015422">
    <property type="entry name" value="PyrdxlP-dep_Trfase_small"/>
</dbReference>
<name>A0A5C4U4P1_9CORY</name>
<evidence type="ECO:0000313" key="9">
    <source>
        <dbReference type="EMBL" id="TNL98546.1"/>
    </source>
</evidence>
<dbReference type="GO" id="GO:0005737">
    <property type="term" value="C:cytoplasm"/>
    <property type="evidence" value="ECO:0007669"/>
    <property type="project" value="TreeGrafter"/>
</dbReference>
<protein>
    <submittedName>
        <fullName evidence="9">Aspartate aminotransferase family protein</fullName>
    </submittedName>
</protein>
<evidence type="ECO:0000256" key="5">
    <source>
        <dbReference type="ARBA" id="ARBA00023239"/>
    </source>
</evidence>
<feature type="modified residue" description="N6-(pyridoxal phosphate)lysine" evidence="6">
    <location>
        <position position="282"/>
    </location>
</feature>
<keyword evidence="4 6" id="KW-0663">Pyridoxal phosphate</keyword>
<dbReference type="InterPro" id="IPR002129">
    <property type="entry name" value="PyrdxlP-dep_de-COase"/>
</dbReference>
<evidence type="ECO:0000256" key="8">
    <source>
        <dbReference type="SAM" id="MobiDB-lite"/>
    </source>
</evidence>
<proteinExistence type="inferred from homology"/>
<dbReference type="GO" id="GO:0004058">
    <property type="term" value="F:aromatic-L-amino-acid decarboxylase activity"/>
    <property type="evidence" value="ECO:0007669"/>
    <property type="project" value="UniProtKB-ARBA"/>
</dbReference>
<keyword evidence="10" id="KW-1185">Reference proteome</keyword>
<dbReference type="GO" id="GO:0030170">
    <property type="term" value="F:pyridoxal phosphate binding"/>
    <property type="evidence" value="ECO:0007669"/>
    <property type="project" value="InterPro"/>
</dbReference>
<evidence type="ECO:0000256" key="2">
    <source>
        <dbReference type="ARBA" id="ARBA00009533"/>
    </source>
</evidence>
<comment type="cofactor">
    <cofactor evidence="1 6 7">
        <name>pyridoxal 5'-phosphate</name>
        <dbReference type="ChEBI" id="CHEBI:597326"/>
    </cofactor>
</comment>
<dbReference type="OrthoDB" id="3335676at2"/>